<dbReference type="AlphaFoldDB" id="A0A0F9BXI1"/>
<reference evidence="1" key="1">
    <citation type="journal article" date="2015" name="Nature">
        <title>Complex archaea that bridge the gap between prokaryotes and eukaryotes.</title>
        <authorList>
            <person name="Spang A."/>
            <person name="Saw J.H."/>
            <person name="Jorgensen S.L."/>
            <person name="Zaremba-Niedzwiedzka K."/>
            <person name="Martijn J."/>
            <person name="Lind A.E."/>
            <person name="van Eijk R."/>
            <person name="Schleper C."/>
            <person name="Guy L."/>
            <person name="Ettema T.J."/>
        </authorList>
    </citation>
    <scope>NUCLEOTIDE SEQUENCE</scope>
</reference>
<organism evidence="1">
    <name type="scientific">marine sediment metagenome</name>
    <dbReference type="NCBI Taxonomy" id="412755"/>
    <lineage>
        <taxon>unclassified sequences</taxon>
        <taxon>metagenomes</taxon>
        <taxon>ecological metagenomes</taxon>
    </lineage>
</organism>
<protein>
    <submittedName>
        <fullName evidence="1">Uncharacterized protein</fullName>
    </submittedName>
</protein>
<name>A0A0F9BXI1_9ZZZZ</name>
<evidence type="ECO:0000313" key="1">
    <source>
        <dbReference type="EMBL" id="KKL26604.1"/>
    </source>
</evidence>
<dbReference type="EMBL" id="LAZR01035778">
    <property type="protein sequence ID" value="KKL26604.1"/>
    <property type="molecule type" value="Genomic_DNA"/>
</dbReference>
<proteinExistence type="predicted"/>
<sequence>MTAGAKVTFHTEGDPGDVLFTMDTLDLMKWQLRVGDTFHYNGPAGDKHYKVESLDYILNQNPATGTPAATSWDEPTIKIGVSIVP</sequence>
<accession>A0A0F9BXI1</accession>
<comment type="caution">
    <text evidence="1">The sequence shown here is derived from an EMBL/GenBank/DDBJ whole genome shotgun (WGS) entry which is preliminary data.</text>
</comment>
<gene>
    <name evidence="1" type="ORF">LCGC14_2393640</name>
</gene>